<dbReference type="FunFam" id="1.10.246.90:FF:000009">
    <property type="entry name" value="Putative snoRNA binding domain containing protein"/>
    <property type="match status" value="1"/>
</dbReference>
<dbReference type="GO" id="GO:0000244">
    <property type="term" value="P:spliceosomal tri-snRNP complex assembly"/>
    <property type="evidence" value="ECO:0007669"/>
    <property type="project" value="InterPro"/>
</dbReference>
<sequence length="371" mass="39757">MDLLEGLDDPPSPQDAHVSAAEAPSGALQQRLHALLQCAPRSRPSALPLLPELHEALAAGQLDLGTLGQLLPVLRDEAADVYRQLEARYRPVFPELAELVPSQRTYVRVLRALETGAPLDELLTREQAMLVAMTRPQAPRADPARWPRELAPHADRHEQLHTAVDAIDAHIVRQAHRLAPTVTALVGPVVAAALLSHAGSVRELAQVPACNLAAIGAPRHAAHARRTDASGVRLRGHVWDTPLVQEQPPALQRQALRMLCARLALAARVDASAPDPALAARWRADILARIAARAAPPAPAAAAPLPVPADAKPRRRAGRRFRAHRSKFRLSAARQLQNRAAFGVPERTAVDGFGEEIGLGLSGAPAAPPPR</sequence>
<dbReference type="PROSITE" id="PS51358">
    <property type="entry name" value="NOP"/>
    <property type="match status" value="1"/>
</dbReference>
<reference evidence="6 7" key="1">
    <citation type="journal article" date="2004" name="Science">
        <title>The Ashbya gossypii genome as a tool for mapping the ancient Saccharomyces cerevisiae genome.</title>
        <authorList>
            <person name="Dietrich F.S."/>
            <person name="Voegeli S."/>
            <person name="Brachat S."/>
            <person name="Lerch A."/>
            <person name="Gates K."/>
            <person name="Steiner S."/>
            <person name="Mohr C."/>
            <person name="Pohlmann R."/>
            <person name="Luedi P."/>
            <person name="Choi S."/>
            <person name="Wing R.A."/>
            <person name="Flavier A."/>
            <person name="Gaffney T.D."/>
            <person name="Philippsen P."/>
        </authorList>
    </citation>
    <scope>NUCLEOTIDE SEQUENCE [LARGE SCALE GENOMIC DNA]</scope>
    <source>
        <strain evidence="7">ATCC 10895 / CBS 109.51 / FGSC 9923 / NRRL Y-1056</strain>
    </source>
</reference>
<reference evidence="7" key="2">
    <citation type="journal article" date="2013" name="G3 (Bethesda)">
        <title>Genomes of Ashbya fungi isolated from insects reveal four mating-type loci, numerous translocations, lack of transposons, and distinct gene duplications.</title>
        <authorList>
            <person name="Dietrich F.S."/>
            <person name="Voegeli S."/>
            <person name="Kuo S."/>
            <person name="Philippsen P."/>
        </authorList>
    </citation>
    <scope>GENOME REANNOTATION</scope>
    <source>
        <strain evidence="7">ATCC 10895 / CBS 109.51 / FGSC 9923 / NRRL Y-1056</strain>
    </source>
</reference>
<dbReference type="AlphaFoldDB" id="Q75A86"/>
<evidence type="ECO:0000313" key="7">
    <source>
        <dbReference type="Proteomes" id="UP000000591"/>
    </source>
</evidence>
<dbReference type="GO" id="GO:0046540">
    <property type="term" value="C:U4/U6 x U5 tri-snRNP complex"/>
    <property type="evidence" value="ECO:0007669"/>
    <property type="project" value="InterPro"/>
</dbReference>
<dbReference type="Pfam" id="PF01798">
    <property type="entry name" value="Nop"/>
    <property type="match status" value="1"/>
</dbReference>
<dbReference type="eggNOG" id="KOG2574">
    <property type="taxonomic scope" value="Eukaryota"/>
</dbReference>
<evidence type="ECO:0000256" key="3">
    <source>
        <dbReference type="ARBA" id="ARBA00023274"/>
    </source>
</evidence>
<dbReference type="PANTHER" id="PTHR13904">
    <property type="entry name" value="PRE-MRNA SPLICING FACTOR PRP31"/>
    <property type="match status" value="1"/>
</dbReference>
<dbReference type="Gene3D" id="1.10.287.4070">
    <property type="match status" value="1"/>
</dbReference>
<dbReference type="GO" id="GO:0000398">
    <property type="term" value="P:mRNA splicing, via spliceosome"/>
    <property type="evidence" value="ECO:0000318"/>
    <property type="project" value="GO_Central"/>
</dbReference>
<comment type="subcellular location">
    <subcellularLocation>
        <location evidence="1">Nucleus</location>
    </subcellularLocation>
</comment>
<dbReference type="Gene3D" id="1.10.246.90">
    <property type="entry name" value="Nop domain"/>
    <property type="match status" value="1"/>
</dbReference>
<dbReference type="RefSeq" id="NP_984128.3">
    <property type="nucleotide sequence ID" value="NM_209481.3"/>
</dbReference>
<dbReference type="OMA" id="LACNRMR"/>
<dbReference type="InterPro" id="IPR042239">
    <property type="entry name" value="Nop_C"/>
</dbReference>
<feature type="region of interest" description="Disordered" evidence="4">
    <location>
        <begin position="298"/>
        <end position="324"/>
    </location>
</feature>
<dbReference type="InParanoid" id="Q75A86"/>
<proteinExistence type="predicted"/>
<dbReference type="InterPro" id="IPR027105">
    <property type="entry name" value="Prp31"/>
</dbReference>
<dbReference type="STRING" id="284811.Q75A86"/>
<evidence type="ECO:0000256" key="1">
    <source>
        <dbReference type="ARBA" id="ARBA00004123"/>
    </source>
</evidence>
<feature type="compositionally biased region" description="Basic residues" evidence="4">
    <location>
        <begin position="313"/>
        <end position="324"/>
    </location>
</feature>
<keyword evidence="3" id="KW-0687">Ribonucleoprotein</keyword>
<protein>
    <submittedName>
        <fullName evidence="6">ADR032Wp</fullName>
    </submittedName>
</protein>
<gene>
    <name evidence="6" type="ORF">AGOS_ADR032W</name>
</gene>
<dbReference type="InterPro" id="IPR002687">
    <property type="entry name" value="Nop_dom"/>
</dbReference>
<dbReference type="GO" id="GO:0005687">
    <property type="term" value="C:U4 snRNP"/>
    <property type="evidence" value="ECO:0000318"/>
    <property type="project" value="GO_Central"/>
</dbReference>
<feature type="compositionally biased region" description="Low complexity" evidence="4">
    <location>
        <begin position="298"/>
        <end position="310"/>
    </location>
</feature>
<dbReference type="SUPFAM" id="SSF89124">
    <property type="entry name" value="Nop domain"/>
    <property type="match status" value="1"/>
</dbReference>
<dbReference type="GO" id="GO:0071011">
    <property type="term" value="C:precatalytic spliceosome"/>
    <property type="evidence" value="ECO:0000318"/>
    <property type="project" value="GO_Central"/>
</dbReference>
<dbReference type="EMBL" id="AE016817">
    <property type="protein sequence ID" value="AAS51952.3"/>
    <property type="molecule type" value="Genomic_DNA"/>
</dbReference>
<dbReference type="InterPro" id="IPR036070">
    <property type="entry name" value="Nop_dom_sf"/>
</dbReference>
<name>Q75A86_EREGS</name>
<evidence type="ECO:0000259" key="5">
    <source>
        <dbReference type="PROSITE" id="PS51358"/>
    </source>
</evidence>
<keyword evidence="2" id="KW-0539">Nucleus</keyword>
<organism evidence="6 7">
    <name type="scientific">Eremothecium gossypii (strain ATCC 10895 / CBS 109.51 / FGSC 9923 / NRRL Y-1056)</name>
    <name type="common">Yeast</name>
    <name type="synonym">Ashbya gossypii</name>
    <dbReference type="NCBI Taxonomy" id="284811"/>
    <lineage>
        <taxon>Eukaryota</taxon>
        <taxon>Fungi</taxon>
        <taxon>Dikarya</taxon>
        <taxon>Ascomycota</taxon>
        <taxon>Saccharomycotina</taxon>
        <taxon>Saccharomycetes</taxon>
        <taxon>Saccharomycetales</taxon>
        <taxon>Saccharomycetaceae</taxon>
        <taxon>Eremothecium</taxon>
    </lineage>
</organism>
<dbReference type="HOGENOM" id="CLU_737650_0_0_1"/>
<dbReference type="KEGG" id="ago:AGOS_ADR032W"/>
<accession>Q75A86</accession>
<dbReference type="Proteomes" id="UP000000591">
    <property type="component" value="Chromosome IV"/>
</dbReference>
<keyword evidence="7" id="KW-1185">Reference proteome</keyword>
<dbReference type="PANTHER" id="PTHR13904:SF0">
    <property type="entry name" value="U4_U6 SMALL NUCLEAR RIBONUCLEOPROTEIN PRP31"/>
    <property type="match status" value="1"/>
</dbReference>
<evidence type="ECO:0000256" key="4">
    <source>
        <dbReference type="SAM" id="MobiDB-lite"/>
    </source>
</evidence>
<dbReference type="GeneID" id="4620277"/>
<feature type="domain" description="Nop" evidence="5">
    <location>
        <begin position="178"/>
        <end position="295"/>
    </location>
</feature>
<evidence type="ECO:0000313" key="6">
    <source>
        <dbReference type="EMBL" id="AAS51952.3"/>
    </source>
</evidence>
<dbReference type="GO" id="GO:0097526">
    <property type="term" value="C:spliceosomal tri-snRNP complex"/>
    <property type="evidence" value="ECO:0000318"/>
    <property type="project" value="GO_Central"/>
</dbReference>
<evidence type="ECO:0000256" key="2">
    <source>
        <dbReference type="ARBA" id="ARBA00023242"/>
    </source>
</evidence>
<dbReference type="OrthoDB" id="4771285at2759"/>
<dbReference type="Pfam" id="PF09785">
    <property type="entry name" value="Prp31_C"/>
    <property type="match status" value="1"/>
</dbReference>
<feature type="region of interest" description="Disordered" evidence="4">
    <location>
        <begin position="1"/>
        <end position="20"/>
    </location>
</feature>
<dbReference type="InterPro" id="IPR019175">
    <property type="entry name" value="Prp31_C"/>
</dbReference>
<dbReference type="FunCoup" id="Q75A86">
    <property type="interactions" value="1268"/>
</dbReference>